<reference evidence="2" key="1">
    <citation type="submission" date="2020-10" db="EMBL/GenBank/DDBJ databases">
        <title>Taxonomic study of unclassified bacteria belonging to the class Ktedonobacteria.</title>
        <authorList>
            <person name="Yabe S."/>
            <person name="Wang C.M."/>
            <person name="Zheng Y."/>
            <person name="Sakai Y."/>
            <person name="Cavaletti L."/>
            <person name="Monciardini P."/>
            <person name="Donadio S."/>
        </authorList>
    </citation>
    <scope>NUCLEOTIDE SEQUENCE</scope>
    <source>
        <strain evidence="2">ID150040</strain>
    </source>
</reference>
<dbReference type="SUPFAM" id="SSF88659">
    <property type="entry name" value="Sigma3 and sigma4 domains of RNA polymerase sigma factors"/>
    <property type="match status" value="1"/>
</dbReference>
<sequence>MKRERTREEEKQASRVALLRALDQAVWRGLICERERFVVSHRLALYGDWSPLAPLAEQLGVKKERVRQIQNSGLSQLCTDPDSFQMLKSYLELVPPPHRRHIKPPWLSQERSLVQGRSLPRPRKKDY</sequence>
<evidence type="ECO:0008006" key="4">
    <source>
        <dbReference type="Google" id="ProtNLM"/>
    </source>
</evidence>
<evidence type="ECO:0000313" key="2">
    <source>
        <dbReference type="EMBL" id="GHO98649.1"/>
    </source>
</evidence>
<dbReference type="RefSeq" id="WP_220209355.1">
    <property type="nucleotide sequence ID" value="NZ_BNJK01000002.1"/>
</dbReference>
<dbReference type="Gene3D" id="1.10.10.10">
    <property type="entry name" value="Winged helix-like DNA-binding domain superfamily/Winged helix DNA-binding domain"/>
    <property type="match status" value="1"/>
</dbReference>
<dbReference type="EMBL" id="BNJK01000002">
    <property type="protein sequence ID" value="GHO98649.1"/>
    <property type="molecule type" value="Genomic_DNA"/>
</dbReference>
<name>A0A8J3N525_9CHLR</name>
<evidence type="ECO:0000256" key="1">
    <source>
        <dbReference type="SAM" id="MobiDB-lite"/>
    </source>
</evidence>
<gene>
    <name evidence="2" type="ORF">KSF_086970</name>
</gene>
<feature type="region of interest" description="Disordered" evidence="1">
    <location>
        <begin position="100"/>
        <end position="127"/>
    </location>
</feature>
<proteinExistence type="predicted"/>
<dbReference type="InterPro" id="IPR036388">
    <property type="entry name" value="WH-like_DNA-bd_sf"/>
</dbReference>
<dbReference type="AlphaFoldDB" id="A0A8J3N525"/>
<dbReference type="InterPro" id="IPR013324">
    <property type="entry name" value="RNA_pol_sigma_r3/r4-like"/>
</dbReference>
<organism evidence="2 3">
    <name type="scientific">Reticulibacter mediterranei</name>
    <dbReference type="NCBI Taxonomy" id="2778369"/>
    <lineage>
        <taxon>Bacteria</taxon>
        <taxon>Bacillati</taxon>
        <taxon>Chloroflexota</taxon>
        <taxon>Ktedonobacteria</taxon>
        <taxon>Ktedonobacterales</taxon>
        <taxon>Reticulibacteraceae</taxon>
        <taxon>Reticulibacter</taxon>
    </lineage>
</organism>
<comment type="caution">
    <text evidence="2">The sequence shown here is derived from an EMBL/GenBank/DDBJ whole genome shotgun (WGS) entry which is preliminary data.</text>
</comment>
<evidence type="ECO:0000313" key="3">
    <source>
        <dbReference type="Proteomes" id="UP000597444"/>
    </source>
</evidence>
<keyword evidence="3" id="KW-1185">Reference proteome</keyword>
<accession>A0A8J3N525</accession>
<protein>
    <recommendedName>
        <fullName evidence="4">RNA polymerase sigma-70 region 4 domain-containing protein</fullName>
    </recommendedName>
</protein>
<dbReference type="Proteomes" id="UP000597444">
    <property type="component" value="Unassembled WGS sequence"/>
</dbReference>